<feature type="domain" description="Ppx/GppA phosphatase C-terminal" evidence="3">
    <location>
        <begin position="332"/>
        <end position="472"/>
    </location>
</feature>
<dbReference type="InterPro" id="IPR043129">
    <property type="entry name" value="ATPase_NBD"/>
</dbReference>
<keyword evidence="5" id="KW-1185">Reference proteome</keyword>
<dbReference type="InterPro" id="IPR003695">
    <property type="entry name" value="Ppx_GppA_N"/>
</dbReference>
<comment type="similarity">
    <text evidence="1">Belongs to the GppA/Ppx family.</text>
</comment>
<dbReference type="PANTHER" id="PTHR30005:SF0">
    <property type="entry name" value="RETROGRADE REGULATION PROTEIN 2"/>
    <property type="match status" value="1"/>
</dbReference>
<dbReference type="SUPFAM" id="SSF53067">
    <property type="entry name" value="Actin-like ATPase domain"/>
    <property type="match status" value="2"/>
</dbReference>
<feature type="domain" description="Ppx/GppA phosphatase N-terminal" evidence="2">
    <location>
        <begin position="33"/>
        <end position="306"/>
    </location>
</feature>
<protein>
    <submittedName>
        <fullName evidence="4">Phosphatase</fullName>
    </submittedName>
</protein>
<dbReference type="PANTHER" id="PTHR30005">
    <property type="entry name" value="EXOPOLYPHOSPHATASE"/>
    <property type="match status" value="1"/>
</dbReference>
<proteinExistence type="inferred from homology"/>
<dbReference type="Gene3D" id="1.10.3210.10">
    <property type="entry name" value="Hypothetical protein af1432"/>
    <property type="match status" value="1"/>
</dbReference>
<dbReference type="Pfam" id="PF02541">
    <property type="entry name" value="Ppx-GppA"/>
    <property type="match status" value="1"/>
</dbReference>
<dbReference type="AlphaFoldDB" id="A0A096CN33"/>
<dbReference type="eggNOG" id="COG0248">
    <property type="taxonomic scope" value="Bacteria"/>
</dbReference>
<sequence>MGLYKPLRYAILHVGASSMSITILEYQTIDKVKVIDYARREVTFGEELFQTNRLSFKTIEEICVVLKGYKSLMADYGISRYKLYGTAVVREATNRRSILDQIFIHTGMRVEVVDMPKEVYYKYFLLYFSMNEEHLLRDDEAVLFLEMSSGGVGLTVWKGGSMLFQRNVHSGSLRIMESFNRNERAAATFPTAVAEYIRRMISPLKAELQECHITSIVLSGDEARLIAKLMNYGEVSDATRSIDPQIFNDFFDSFHGVTATKLINRFHLPEFKAHILMPTIILHHELISMIRPKRLLMNRASFSEGISLYYGAEYEKHPYLHMLREQNIQLARAIAARYHTDALHDREVERFSLQFCQALTSYGLPERWAYLSRFAAILCSVGKYVSLRNHGEHSYHIIMGTDIFGLSEQEKEVVANVVYYHYKGTPSDDDDNFSKLTELQKIQVTKLVAIIRTACSLDAGSNQKVESIDIQIEDNVVHVIAYTQEDISLEEWIFKRDSEYFTEIFGMEIQLMIRRNR</sequence>
<name>A0A096CN33_9FIRM</name>
<evidence type="ECO:0000256" key="1">
    <source>
        <dbReference type="ARBA" id="ARBA00007125"/>
    </source>
</evidence>
<evidence type="ECO:0000313" key="5">
    <source>
        <dbReference type="Proteomes" id="UP000029628"/>
    </source>
</evidence>
<evidence type="ECO:0000259" key="2">
    <source>
        <dbReference type="Pfam" id="PF02541"/>
    </source>
</evidence>
<dbReference type="InterPro" id="IPR048950">
    <property type="entry name" value="Ppx_GppA_C"/>
</dbReference>
<dbReference type="Pfam" id="PF21447">
    <property type="entry name" value="Ppx-GppA_III"/>
    <property type="match status" value="1"/>
</dbReference>
<dbReference type="Gene3D" id="3.30.420.40">
    <property type="match status" value="1"/>
</dbReference>
<dbReference type="EMBL" id="JRNT01000029">
    <property type="protein sequence ID" value="KGF46714.1"/>
    <property type="molecule type" value="Genomic_DNA"/>
</dbReference>
<reference evidence="4 5" key="1">
    <citation type="submission" date="2014-07" db="EMBL/GenBank/DDBJ databases">
        <authorList>
            <person name="McCorrison J."/>
            <person name="Sanka R."/>
            <person name="Torralba M."/>
            <person name="Gillis M."/>
            <person name="Haft D.H."/>
            <person name="Methe B."/>
            <person name="Sutton G."/>
            <person name="Nelson K.E."/>
        </authorList>
    </citation>
    <scope>NUCLEOTIDE SEQUENCE [LARGE SCALE GENOMIC DNA]</scope>
    <source>
        <strain evidence="4 5">DNF00314</strain>
    </source>
</reference>
<comment type="caution">
    <text evidence="4">The sequence shown here is derived from an EMBL/GenBank/DDBJ whole genome shotgun (WGS) entry which is preliminary data.</text>
</comment>
<evidence type="ECO:0000259" key="3">
    <source>
        <dbReference type="Pfam" id="PF21447"/>
    </source>
</evidence>
<dbReference type="SUPFAM" id="SSF109604">
    <property type="entry name" value="HD-domain/PDEase-like"/>
    <property type="match status" value="1"/>
</dbReference>
<dbReference type="Gene3D" id="3.30.420.150">
    <property type="entry name" value="Exopolyphosphatase. Domain 2"/>
    <property type="match status" value="1"/>
</dbReference>
<evidence type="ECO:0000313" key="4">
    <source>
        <dbReference type="EMBL" id="KGF46714.1"/>
    </source>
</evidence>
<dbReference type="RefSeq" id="WP_038153013.1">
    <property type="nucleotide sequence ID" value="NZ_JRNT01000029.1"/>
</dbReference>
<dbReference type="Proteomes" id="UP000029628">
    <property type="component" value="Unassembled WGS sequence"/>
</dbReference>
<dbReference type="InterPro" id="IPR050273">
    <property type="entry name" value="GppA/Ppx_hydrolase"/>
</dbReference>
<gene>
    <name evidence="4" type="ORF">HMPREF0872_07410</name>
</gene>
<organism evidence="4 5">
    <name type="scientific">Veillonella montpellierensis DNF00314</name>
    <dbReference type="NCBI Taxonomy" id="1401067"/>
    <lineage>
        <taxon>Bacteria</taxon>
        <taxon>Bacillati</taxon>
        <taxon>Bacillota</taxon>
        <taxon>Negativicutes</taxon>
        <taxon>Veillonellales</taxon>
        <taxon>Veillonellaceae</taxon>
        <taxon>Veillonella</taxon>
    </lineage>
</organism>
<accession>A0A096CN33</accession>
<dbReference type="GO" id="GO:0016462">
    <property type="term" value="F:pyrophosphatase activity"/>
    <property type="evidence" value="ECO:0007669"/>
    <property type="project" value="TreeGrafter"/>
</dbReference>